<dbReference type="PANTHER" id="PTHR33393">
    <property type="entry name" value="POLYGLUTAMINE SYNTHESIS ACCESSORY PROTEIN RV0574C-RELATED"/>
    <property type="match status" value="1"/>
</dbReference>
<evidence type="ECO:0000259" key="2">
    <source>
        <dbReference type="SMART" id="SM00854"/>
    </source>
</evidence>
<name>A0A9E7C1N7_9ACTN</name>
<dbReference type="CDD" id="cd07381">
    <property type="entry name" value="MPP_CapA"/>
    <property type="match status" value="1"/>
</dbReference>
<dbReference type="SMART" id="SM00854">
    <property type="entry name" value="PGA_cap"/>
    <property type="match status" value="1"/>
</dbReference>
<evidence type="ECO:0000256" key="1">
    <source>
        <dbReference type="ARBA" id="ARBA00005662"/>
    </source>
</evidence>
<sequence length="384" mass="40340">MPLAQDVPPPPTPVPPPAPLIVRAPRLLATGLPIGVRGAGAPPGARVSLQVRTENGWSPVRRRTADAAGRVMFAYRPSRSRPRLRIRLAAPGALPSAARTVRTRDVTLAAFGDANFGDGVQAVMLQRGNRWPWGGVAATLKAADIAFGNLECSISTRGTPEVKEFTFRGSPGALREVVPYAGLDVLNLANNHVGDYGTGALLDTIRNVRSTGALAVGAGTDLTGARAPQVIERLGLKVAFVGFSDIGPTSFAATPDRPGTAFASPQAIRDGVREARRHADVVIVTFHWGVERDPRETARQRGFAADAVSAGASAVIGAHPHVLQPIRRAGAKRLIAYSLGNFVWAAGSPASSRTGILHVRLSANGVEGYHLQRARIVGTRPALG</sequence>
<comment type="similarity">
    <text evidence="1">Belongs to the CapA family.</text>
</comment>
<accession>A0A9E7C1N7</accession>
<gene>
    <name evidence="3" type="ORF">DSM104329_03295</name>
</gene>
<proteinExistence type="inferred from homology"/>
<organism evidence="3 4">
    <name type="scientific">Capillimicrobium parvum</name>
    <dbReference type="NCBI Taxonomy" id="2884022"/>
    <lineage>
        <taxon>Bacteria</taxon>
        <taxon>Bacillati</taxon>
        <taxon>Actinomycetota</taxon>
        <taxon>Thermoleophilia</taxon>
        <taxon>Solirubrobacterales</taxon>
        <taxon>Capillimicrobiaceae</taxon>
        <taxon>Capillimicrobium</taxon>
    </lineage>
</organism>
<dbReference type="Gene3D" id="3.60.21.10">
    <property type="match status" value="1"/>
</dbReference>
<evidence type="ECO:0000313" key="3">
    <source>
        <dbReference type="EMBL" id="UGS36884.1"/>
    </source>
</evidence>
<dbReference type="InterPro" id="IPR019079">
    <property type="entry name" value="Capsule_synth_CapA"/>
</dbReference>
<dbReference type="EMBL" id="CP087164">
    <property type="protein sequence ID" value="UGS36884.1"/>
    <property type="molecule type" value="Genomic_DNA"/>
</dbReference>
<dbReference type="PANTHER" id="PTHR33393:SF13">
    <property type="entry name" value="PGA BIOSYNTHESIS PROTEIN CAPA"/>
    <property type="match status" value="1"/>
</dbReference>
<dbReference type="InterPro" id="IPR029052">
    <property type="entry name" value="Metallo-depent_PP-like"/>
</dbReference>
<dbReference type="Pfam" id="PF09587">
    <property type="entry name" value="PGA_cap"/>
    <property type="match status" value="1"/>
</dbReference>
<reference evidence="3" key="1">
    <citation type="journal article" date="2022" name="Int. J. Syst. Evol. Microbiol.">
        <title>Pseudomonas aegrilactucae sp. nov. and Pseudomonas morbosilactucae sp. nov., pathogens causing bacterial rot of lettuce in Japan.</title>
        <authorList>
            <person name="Sawada H."/>
            <person name="Fujikawa T."/>
            <person name="Satou M."/>
        </authorList>
    </citation>
    <scope>NUCLEOTIDE SEQUENCE</scope>
    <source>
        <strain evidence="3">0166_1</strain>
    </source>
</reference>
<protein>
    <recommendedName>
        <fullName evidence="2">Capsule synthesis protein CapA domain-containing protein</fullName>
    </recommendedName>
</protein>
<feature type="domain" description="Capsule synthesis protein CapA" evidence="2">
    <location>
        <begin position="107"/>
        <end position="346"/>
    </location>
</feature>
<dbReference type="InterPro" id="IPR052169">
    <property type="entry name" value="CW_Biosynth-Accessory"/>
</dbReference>
<dbReference type="Proteomes" id="UP001162834">
    <property type="component" value="Chromosome"/>
</dbReference>
<dbReference type="SUPFAM" id="SSF56300">
    <property type="entry name" value="Metallo-dependent phosphatases"/>
    <property type="match status" value="1"/>
</dbReference>
<dbReference type="KEGG" id="sbae:DSM104329_03295"/>
<keyword evidence="4" id="KW-1185">Reference proteome</keyword>
<evidence type="ECO:0000313" key="4">
    <source>
        <dbReference type="Proteomes" id="UP001162834"/>
    </source>
</evidence>
<dbReference type="RefSeq" id="WP_259310948.1">
    <property type="nucleotide sequence ID" value="NZ_CP087164.1"/>
</dbReference>
<dbReference type="AlphaFoldDB" id="A0A9E7C1N7"/>